<dbReference type="PROSITE" id="PS50198">
    <property type="entry name" value="PPIC_PPIASE_2"/>
    <property type="match status" value="2"/>
</dbReference>
<dbReference type="GO" id="GO:0003755">
    <property type="term" value="F:peptidyl-prolyl cis-trans isomerase activity"/>
    <property type="evidence" value="ECO:0007669"/>
    <property type="project" value="UniProtKB-KW"/>
</dbReference>
<organism evidence="5 6">
    <name type="scientific">Alistipes timonensis JC136</name>
    <dbReference type="NCBI Taxonomy" id="1033731"/>
    <lineage>
        <taxon>Bacteria</taxon>
        <taxon>Pseudomonadati</taxon>
        <taxon>Bacteroidota</taxon>
        <taxon>Bacteroidia</taxon>
        <taxon>Bacteroidales</taxon>
        <taxon>Rikenellaceae</taxon>
        <taxon>Alistipes</taxon>
    </lineage>
</organism>
<keyword evidence="1 3" id="KW-0732">Signal</keyword>
<dbReference type="InterPro" id="IPR046357">
    <property type="entry name" value="PPIase_dom_sf"/>
</dbReference>
<dbReference type="EMBL" id="FNRI01000013">
    <property type="protein sequence ID" value="SEB01380.1"/>
    <property type="molecule type" value="Genomic_DNA"/>
</dbReference>
<dbReference type="RefSeq" id="WP_010264496.1">
    <property type="nucleotide sequence ID" value="NZ_CAEG01000013.1"/>
</dbReference>
<reference evidence="5 6" key="1">
    <citation type="submission" date="2016-10" db="EMBL/GenBank/DDBJ databases">
        <authorList>
            <person name="de Groot N.N."/>
        </authorList>
    </citation>
    <scope>NUCLEOTIDE SEQUENCE [LARGE SCALE GENOMIC DNA]</scope>
    <source>
        <strain evidence="5 6">DSM 25383</strain>
    </source>
</reference>
<dbReference type="InterPro" id="IPR027304">
    <property type="entry name" value="Trigger_fact/SurA_dom_sf"/>
</dbReference>
<dbReference type="AlphaFoldDB" id="A0A1H4FX18"/>
<dbReference type="PANTHER" id="PTHR47637">
    <property type="entry name" value="CHAPERONE SURA"/>
    <property type="match status" value="1"/>
</dbReference>
<dbReference type="Gene3D" id="1.10.4030.10">
    <property type="entry name" value="Porin chaperone SurA, peptide-binding domain"/>
    <property type="match status" value="1"/>
</dbReference>
<dbReference type="Proteomes" id="UP000183253">
    <property type="component" value="Unassembled WGS sequence"/>
</dbReference>
<evidence type="ECO:0000313" key="6">
    <source>
        <dbReference type="Proteomes" id="UP000183253"/>
    </source>
</evidence>
<dbReference type="SUPFAM" id="SSF54534">
    <property type="entry name" value="FKBP-like"/>
    <property type="match status" value="2"/>
</dbReference>
<dbReference type="Pfam" id="PF00639">
    <property type="entry name" value="Rotamase"/>
    <property type="match status" value="2"/>
</dbReference>
<dbReference type="InterPro" id="IPR000297">
    <property type="entry name" value="PPIase_PpiC"/>
</dbReference>
<evidence type="ECO:0000256" key="2">
    <source>
        <dbReference type="PROSITE-ProRule" id="PRU00278"/>
    </source>
</evidence>
<dbReference type="PANTHER" id="PTHR47637:SF1">
    <property type="entry name" value="CHAPERONE SURA"/>
    <property type="match status" value="1"/>
</dbReference>
<protein>
    <submittedName>
        <fullName evidence="5">Periplasmic chaperone for outer membrane proteins SurA</fullName>
    </submittedName>
</protein>
<feature type="domain" description="PpiC" evidence="4">
    <location>
        <begin position="184"/>
        <end position="277"/>
    </location>
</feature>
<evidence type="ECO:0000256" key="3">
    <source>
        <dbReference type="SAM" id="SignalP"/>
    </source>
</evidence>
<proteinExistence type="predicted"/>
<keyword evidence="2" id="KW-0413">Isomerase</keyword>
<accession>A0A1H4FX18</accession>
<keyword evidence="6" id="KW-1185">Reference proteome</keyword>
<dbReference type="SUPFAM" id="SSF109998">
    <property type="entry name" value="Triger factor/SurA peptide-binding domain-like"/>
    <property type="match status" value="1"/>
</dbReference>
<dbReference type="OrthoDB" id="14196at2"/>
<sequence>MLKKGILAAALALLFAGALAQKRQVMLDKVVAVVGGSSILYSEVDEYARQLTEQRRQEGYTSDRDPMNEALEALMTQKLLYNQAQIDSVKINDGDIMSRVEEQVQQMVDMEGSIPALEAKHHMPIFNIREIMRQRYEEQSYANSMQSEVVGKVSVIPGEVERFYKSISKDSLPTIADQYVYAQITKFPKSMTAAKQRTRERLLDMRERVITGSAKFENLARMYSQDPGTMMRGGEMDPSPLASLDPSFAAALENMKPGQISEVVESQFGFHIIQLLDKRGQLYHFRHILLRPVYTTEELGESLNLLDSIANLIHKDSLSFEKAALQYSDDAQSKMNGGIVSNHDILERFNAFDAKLTVTKFLKEDFGRFKSLDDYNALNRLKPGEVSDAYLTEDMLGNQMAKIVKLVEIIPTHTASLNEDYLRLEEMALQDKQERVFREWLSKKIDGMYVFIDPEFRDGEFENKHWVK</sequence>
<evidence type="ECO:0000256" key="1">
    <source>
        <dbReference type="ARBA" id="ARBA00022729"/>
    </source>
</evidence>
<dbReference type="Gene3D" id="3.10.50.40">
    <property type="match status" value="2"/>
</dbReference>
<evidence type="ECO:0000259" key="4">
    <source>
        <dbReference type="PROSITE" id="PS50198"/>
    </source>
</evidence>
<feature type="domain" description="PpiC" evidence="4">
    <location>
        <begin position="280"/>
        <end position="338"/>
    </location>
</feature>
<name>A0A1H4FX18_9BACT</name>
<dbReference type="InterPro" id="IPR050280">
    <property type="entry name" value="OMP_Chaperone_SurA"/>
</dbReference>
<gene>
    <name evidence="5" type="ORF">SAMN05444145_11339</name>
</gene>
<dbReference type="STRING" id="1033731.SAMN05444145_11339"/>
<feature type="chain" id="PRO_5010325357" evidence="3">
    <location>
        <begin position="21"/>
        <end position="468"/>
    </location>
</feature>
<feature type="signal peptide" evidence="3">
    <location>
        <begin position="1"/>
        <end position="20"/>
    </location>
</feature>
<keyword evidence="2" id="KW-0697">Rotamase</keyword>
<evidence type="ECO:0000313" key="5">
    <source>
        <dbReference type="EMBL" id="SEB01380.1"/>
    </source>
</evidence>